<comment type="caution">
    <text evidence="2">The sequence shown here is derived from an EMBL/GenBank/DDBJ whole genome shotgun (WGS) entry which is preliminary data.</text>
</comment>
<dbReference type="EMBL" id="JBBHLL010000011">
    <property type="protein sequence ID" value="KAK7832176.1"/>
    <property type="molecule type" value="Genomic_DNA"/>
</dbReference>
<gene>
    <name evidence="2" type="ORF">U0070_015323</name>
</gene>
<dbReference type="AlphaFoldDB" id="A0AAW0K1I1"/>
<accession>A0AAW0K1I1</accession>
<feature type="compositionally biased region" description="Basic residues" evidence="1">
    <location>
        <begin position="16"/>
        <end position="31"/>
    </location>
</feature>
<evidence type="ECO:0000313" key="3">
    <source>
        <dbReference type="Proteomes" id="UP001488838"/>
    </source>
</evidence>
<feature type="region of interest" description="Disordered" evidence="1">
    <location>
        <begin position="1"/>
        <end position="81"/>
    </location>
</feature>
<sequence>MIMALGGGCQTEEKAKNHRSKGRAHCARKHQTSWQPDVADENRREKTYPFATRRTGQGESSRCTGHRLKETTAEEPVTGES</sequence>
<reference evidence="2 3" key="1">
    <citation type="journal article" date="2023" name="bioRxiv">
        <title>Conserved and derived expression patterns and positive selection on dental genes reveal complex evolutionary context of ever-growing rodent molars.</title>
        <authorList>
            <person name="Calamari Z.T."/>
            <person name="Song A."/>
            <person name="Cohen E."/>
            <person name="Akter M."/>
            <person name="Roy R.D."/>
            <person name="Hallikas O."/>
            <person name="Christensen M.M."/>
            <person name="Li P."/>
            <person name="Marangoni P."/>
            <person name="Jernvall J."/>
            <person name="Klein O.D."/>
        </authorList>
    </citation>
    <scope>NUCLEOTIDE SEQUENCE [LARGE SCALE GENOMIC DNA]</scope>
    <source>
        <strain evidence="2">V071</strain>
    </source>
</reference>
<evidence type="ECO:0000313" key="2">
    <source>
        <dbReference type="EMBL" id="KAK7832176.1"/>
    </source>
</evidence>
<name>A0AAW0K1I1_MYOGA</name>
<dbReference type="Proteomes" id="UP001488838">
    <property type="component" value="Unassembled WGS sequence"/>
</dbReference>
<protein>
    <submittedName>
        <fullName evidence="2">Uncharacterized protein</fullName>
    </submittedName>
</protein>
<organism evidence="2 3">
    <name type="scientific">Myodes glareolus</name>
    <name type="common">Bank vole</name>
    <name type="synonym">Clethrionomys glareolus</name>
    <dbReference type="NCBI Taxonomy" id="447135"/>
    <lineage>
        <taxon>Eukaryota</taxon>
        <taxon>Metazoa</taxon>
        <taxon>Chordata</taxon>
        <taxon>Craniata</taxon>
        <taxon>Vertebrata</taxon>
        <taxon>Euteleostomi</taxon>
        <taxon>Mammalia</taxon>
        <taxon>Eutheria</taxon>
        <taxon>Euarchontoglires</taxon>
        <taxon>Glires</taxon>
        <taxon>Rodentia</taxon>
        <taxon>Myomorpha</taxon>
        <taxon>Muroidea</taxon>
        <taxon>Cricetidae</taxon>
        <taxon>Arvicolinae</taxon>
        <taxon>Myodes</taxon>
    </lineage>
</organism>
<feature type="compositionally biased region" description="Polar residues" evidence="1">
    <location>
        <begin position="54"/>
        <end position="63"/>
    </location>
</feature>
<proteinExistence type="predicted"/>
<keyword evidence="3" id="KW-1185">Reference proteome</keyword>
<evidence type="ECO:0000256" key="1">
    <source>
        <dbReference type="SAM" id="MobiDB-lite"/>
    </source>
</evidence>